<sequence length="142" mass="16542">MSCKRCICGLLAIFTLVSLVTSDESHDGGQHNPLHDSKLTHDKDHIKEHLKDEIDLKDEQMSDEDLQFHYFKLHDYDHNNKLDGIELMNAMTHYHDEESEEGKSHQYTDDEMGNMIDQILEEDDLNKDGYIDYPEFVASQKS</sequence>
<dbReference type="Proteomes" id="UP001159427">
    <property type="component" value="Unassembled WGS sequence"/>
</dbReference>
<dbReference type="EMBL" id="CALNXI010000778">
    <property type="protein sequence ID" value="CAH3046328.1"/>
    <property type="molecule type" value="Genomic_DNA"/>
</dbReference>
<accession>A0ABN8ND95</accession>
<keyword evidence="7" id="KW-1185">Reference proteome</keyword>
<feature type="chain" id="PRO_5045315837" description="EF-hand domain-containing protein" evidence="4">
    <location>
        <begin position="23"/>
        <end position="142"/>
    </location>
</feature>
<dbReference type="PANTHER" id="PTHR23104">
    <property type="entry name" value="MULTIPLE COAGULATION FACTOR DEFICIENCY PROTEIN 2 NEURAL STEM CELL DERIVED NEURONAL SURVIVAL PROTEIN"/>
    <property type="match status" value="1"/>
</dbReference>
<dbReference type="InterPro" id="IPR011992">
    <property type="entry name" value="EF-hand-dom_pair"/>
</dbReference>
<keyword evidence="2" id="KW-0677">Repeat</keyword>
<reference evidence="6 7" key="1">
    <citation type="submission" date="2022-05" db="EMBL/GenBank/DDBJ databases">
        <authorList>
            <consortium name="Genoscope - CEA"/>
            <person name="William W."/>
        </authorList>
    </citation>
    <scope>NUCLEOTIDE SEQUENCE [LARGE SCALE GENOMIC DNA]</scope>
</reference>
<dbReference type="Gene3D" id="1.10.238.10">
    <property type="entry name" value="EF-hand"/>
    <property type="match status" value="1"/>
</dbReference>
<organism evidence="6 7">
    <name type="scientific">Porites evermanni</name>
    <dbReference type="NCBI Taxonomy" id="104178"/>
    <lineage>
        <taxon>Eukaryota</taxon>
        <taxon>Metazoa</taxon>
        <taxon>Cnidaria</taxon>
        <taxon>Anthozoa</taxon>
        <taxon>Hexacorallia</taxon>
        <taxon>Scleractinia</taxon>
        <taxon>Fungiina</taxon>
        <taxon>Poritidae</taxon>
        <taxon>Porites</taxon>
    </lineage>
</organism>
<proteinExistence type="predicted"/>
<evidence type="ECO:0000256" key="2">
    <source>
        <dbReference type="ARBA" id="ARBA00022737"/>
    </source>
</evidence>
<dbReference type="InterPro" id="IPR052110">
    <property type="entry name" value="MCFD2-like"/>
</dbReference>
<name>A0ABN8ND95_9CNID</name>
<dbReference type="SUPFAM" id="SSF47473">
    <property type="entry name" value="EF-hand"/>
    <property type="match status" value="1"/>
</dbReference>
<evidence type="ECO:0000256" key="3">
    <source>
        <dbReference type="ARBA" id="ARBA00022837"/>
    </source>
</evidence>
<evidence type="ECO:0000256" key="4">
    <source>
        <dbReference type="SAM" id="SignalP"/>
    </source>
</evidence>
<dbReference type="PROSITE" id="PS00018">
    <property type="entry name" value="EF_HAND_1"/>
    <property type="match status" value="2"/>
</dbReference>
<dbReference type="InterPro" id="IPR018247">
    <property type="entry name" value="EF_Hand_1_Ca_BS"/>
</dbReference>
<keyword evidence="3" id="KW-0106">Calcium</keyword>
<dbReference type="InterPro" id="IPR002048">
    <property type="entry name" value="EF_hand_dom"/>
</dbReference>
<keyword evidence="1 4" id="KW-0732">Signal</keyword>
<comment type="caution">
    <text evidence="6">The sequence shown here is derived from an EMBL/GenBank/DDBJ whole genome shotgun (WGS) entry which is preliminary data.</text>
</comment>
<protein>
    <recommendedName>
        <fullName evidence="5">EF-hand domain-containing protein</fullName>
    </recommendedName>
</protein>
<feature type="domain" description="EF-hand" evidence="5">
    <location>
        <begin position="64"/>
        <end position="138"/>
    </location>
</feature>
<evidence type="ECO:0000313" key="7">
    <source>
        <dbReference type="Proteomes" id="UP001159427"/>
    </source>
</evidence>
<feature type="signal peptide" evidence="4">
    <location>
        <begin position="1"/>
        <end position="22"/>
    </location>
</feature>
<evidence type="ECO:0000313" key="6">
    <source>
        <dbReference type="EMBL" id="CAH3046328.1"/>
    </source>
</evidence>
<evidence type="ECO:0000256" key="1">
    <source>
        <dbReference type="ARBA" id="ARBA00022729"/>
    </source>
</evidence>
<dbReference type="PANTHER" id="PTHR23104:SF1">
    <property type="entry name" value="EF-HAND DOMAIN-CONTAINING PROTEIN"/>
    <property type="match status" value="1"/>
</dbReference>
<gene>
    <name evidence="6" type="ORF">PEVE_00041208</name>
</gene>
<dbReference type="Pfam" id="PF13499">
    <property type="entry name" value="EF-hand_7"/>
    <property type="match status" value="1"/>
</dbReference>
<evidence type="ECO:0000259" key="5">
    <source>
        <dbReference type="Pfam" id="PF13499"/>
    </source>
</evidence>